<sequence>MKVCLMGFTEGCARFRRVEWCLVLTVGGLDGVKKGEVLVKCCRCLVKGLVQWPWCSIKDGMGVGRCGSTGTGSDDERLKVS</sequence>
<gene>
    <name evidence="1" type="ORF">V6N12_035517</name>
</gene>
<organism evidence="1 2">
    <name type="scientific">Hibiscus sabdariffa</name>
    <name type="common">roselle</name>
    <dbReference type="NCBI Taxonomy" id="183260"/>
    <lineage>
        <taxon>Eukaryota</taxon>
        <taxon>Viridiplantae</taxon>
        <taxon>Streptophyta</taxon>
        <taxon>Embryophyta</taxon>
        <taxon>Tracheophyta</taxon>
        <taxon>Spermatophyta</taxon>
        <taxon>Magnoliopsida</taxon>
        <taxon>eudicotyledons</taxon>
        <taxon>Gunneridae</taxon>
        <taxon>Pentapetalae</taxon>
        <taxon>rosids</taxon>
        <taxon>malvids</taxon>
        <taxon>Malvales</taxon>
        <taxon>Malvaceae</taxon>
        <taxon>Malvoideae</taxon>
        <taxon>Hibiscus</taxon>
    </lineage>
</organism>
<dbReference type="Proteomes" id="UP001472677">
    <property type="component" value="Unassembled WGS sequence"/>
</dbReference>
<dbReference type="EMBL" id="JBBPBM010000011">
    <property type="protein sequence ID" value="KAK8563369.1"/>
    <property type="molecule type" value="Genomic_DNA"/>
</dbReference>
<comment type="caution">
    <text evidence="1">The sequence shown here is derived from an EMBL/GenBank/DDBJ whole genome shotgun (WGS) entry which is preliminary data.</text>
</comment>
<evidence type="ECO:0000313" key="2">
    <source>
        <dbReference type="Proteomes" id="UP001472677"/>
    </source>
</evidence>
<keyword evidence="2" id="KW-1185">Reference proteome</keyword>
<name>A0ABR2EMZ3_9ROSI</name>
<accession>A0ABR2EMZ3</accession>
<protein>
    <submittedName>
        <fullName evidence="1">Uncharacterized protein</fullName>
    </submittedName>
</protein>
<evidence type="ECO:0000313" key="1">
    <source>
        <dbReference type="EMBL" id="KAK8563369.1"/>
    </source>
</evidence>
<proteinExistence type="predicted"/>
<reference evidence="1 2" key="1">
    <citation type="journal article" date="2024" name="G3 (Bethesda)">
        <title>Genome assembly of Hibiscus sabdariffa L. provides insights into metabolisms of medicinal natural products.</title>
        <authorList>
            <person name="Kim T."/>
        </authorList>
    </citation>
    <scope>NUCLEOTIDE SEQUENCE [LARGE SCALE GENOMIC DNA]</scope>
    <source>
        <strain evidence="1">TK-2024</strain>
        <tissue evidence="1">Old leaves</tissue>
    </source>
</reference>